<evidence type="ECO:0000256" key="3">
    <source>
        <dbReference type="ARBA" id="ARBA00022737"/>
    </source>
</evidence>
<dbReference type="OrthoDB" id="407922at2759"/>
<feature type="region of interest" description="Disordered" evidence="7">
    <location>
        <begin position="954"/>
        <end position="976"/>
    </location>
</feature>
<evidence type="ECO:0000256" key="4">
    <source>
        <dbReference type="ARBA" id="ARBA00023242"/>
    </source>
</evidence>
<dbReference type="Pfam" id="PF03556">
    <property type="entry name" value="Cullin_binding"/>
    <property type="match status" value="1"/>
</dbReference>
<dbReference type="GO" id="GO:0030515">
    <property type="term" value="F:snoRNA binding"/>
    <property type="evidence" value="ECO:0007669"/>
    <property type="project" value="TreeGrafter"/>
</dbReference>
<dbReference type="Gene3D" id="1.10.238.200">
    <property type="entry name" value="Cullin, PONY binding domain"/>
    <property type="match status" value="1"/>
</dbReference>
<dbReference type="Gene3D" id="1.10.238.10">
    <property type="entry name" value="EF-hand"/>
    <property type="match status" value="1"/>
</dbReference>
<dbReference type="InterPro" id="IPR019775">
    <property type="entry name" value="WD40_repeat_CS"/>
</dbReference>
<dbReference type="InterPro" id="IPR015943">
    <property type="entry name" value="WD40/YVTN_repeat-like_dom_sf"/>
</dbReference>
<dbReference type="GO" id="GO:0032040">
    <property type="term" value="C:small-subunit processome"/>
    <property type="evidence" value="ECO:0007669"/>
    <property type="project" value="TreeGrafter"/>
</dbReference>
<comment type="caution">
    <text evidence="10">The sequence shown here is derived from an EMBL/GenBank/DDBJ whole genome shotgun (WGS) entry which is preliminary data.</text>
</comment>
<dbReference type="InterPro" id="IPR036322">
    <property type="entry name" value="WD40_repeat_dom_sf"/>
</dbReference>
<evidence type="ECO:0000313" key="11">
    <source>
        <dbReference type="Proteomes" id="UP000307173"/>
    </source>
</evidence>
<dbReference type="GO" id="GO:0008270">
    <property type="term" value="F:zinc ion binding"/>
    <property type="evidence" value="ECO:0007669"/>
    <property type="project" value="InterPro"/>
</dbReference>
<dbReference type="FunFam" id="2.130.10.10:FF:000157">
    <property type="entry name" value="WD repeat domain 3"/>
    <property type="match status" value="1"/>
</dbReference>
<dbReference type="PROSITE" id="PS00678">
    <property type="entry name" value="WD_REPEATS_1"/>
    <property type="match status" value="2"/>
</dbReference>
<dbReference type="STRING" id="52247.A0A4T0WXW6"/>
<protein>
    <recommendedName>
        <fullName evidence="12">WD40 repeat-like protein</fullName>
    </recommendedName>
</protein>
<feature type="repeat" description="WD" evidence="6">
    <location>
        <begin position="849"/>
        <end position="881"/>
    </location>
</feature>
<dbReference type="SMART" id="SM00320">
    <property type="entry name" value="WD40"/>
    <property type="match status" value="12"/>
</dbReference>
<evidence type="ECO:0000256" key="5">
    <source>
        <dbReference type="ARBA" id="ARBA00038229"/>
    </source>
</evidence>
<dbReference type="InterPro" id="IPR001680">
    <property type="entry name" value="WD40_rpt"/>
</dbReference>
<dbReference type="Pfam" id="PF04003">
    <property type="entry name" value="Utp12"/>
    <property type="match status" value="1"/>
</dbReference>
<comment type="subcellular location">
    <subcellularLocation>
        <location evidence="1">Nucleus</location>
        <location evidence="1">Nucleolus</location>
    </subcellularLocation>
</comment>
<dbReference type="InterPro" id="IPR036864">
    <property type="entry name" value="Zn2-C6_fun-type_DNA-bd_sf"/>
</dbReference>
<keyword evidence="4" id="KW-0539">Nucleus</keyword>
<feature type="repeat" description="WD" evidence="6">
    <location>
        <begin position="891"/>
        <end position="932"/>
    </location>
</feature>
<dbReference type="Pfam" id="PF25172">
    <property type="entry name" value="Beta-prop_WDR3_2nd"/>
    <property type="match status" value="1"/>
</dbReference>
<dbReference type="EMBL" id="SELW01000599">
    <property type="protein sequence ID" value="TID19231.1"/>
    <property type="molecule type" value="Genomic_DNA"/>
</dbReference>
<keyword evidence="3" id="KW-0677">Repeat</keyword>
<evidence type="ECO:0000259" key="9">
    <source>
        <dbReference type="PROSITE" id="PS51229"/>
    </source>
</evidence>
<feature type="repeat" description="WD" evidence="6">
    <location>
        <begin position="358"/>
        <end position="391"/>
    </location>
</feature>
<feature type="repeat" description="WD" evidence="6">
    <location>
        <begin position="323"/>
        <end position="357"/>
    </location>
</feature>
<dbReference type="Pfam" id="PF00172">
    <property type="entry name" value="Zn_clus"/>
    <property type="match status" value="1"/>
</dbReference>
<dbReference type="PANTHER" id="PTHR19853:SF0">
    <property type="entry name" value="WD REPEAT-CONTAINING PROTEIN 3"/>
    <property type="match status" value="1"/>
</dbReference>
<dbReference type="InterPro" id="IPR011047">
    <property type="entry name" value="Quinoprotein_ADH-like_sf"/>
</dbReference>
<evidence type="ECO:0000256" key="1">
    <source>
        <dbReference type="ARBA" id="ARBA00004604"/>
    </source>
</evidence>
<dbReference type="Proteomes" id="UP000307173">
    <property type="component" value="Unassembled WGS sequence"/>
</dbReference>
<evidence type="ECO:0000256" key="7">
    <source>
        <dbReference type="SAM" id="MobiDB-lite"/>
    </source>
</evidence>
<feature type="repeat" description="WD" evidence="6">
    <location>
        <begin position="807"/>
        <end position="848"/>
    </location>
</feature>
<sequence>MDTIKKFKDITGCMNESIAYRFLENSGMNLNSAIDHFFAEQYRATDQTAPNQANVNDSRFITAIFEKYCETPGSDKMDVDGTIQYFLDLGINPEDDVTAIIAAYILESPSQGVFLRDLFVKNWSRVNYKVDSLEGMTQYLNESKNNNDLMKHVYKFAFKYALEDGEKKLDVDSAIALWKVFYKDQFEQYYRSGNHTTVTKFVEDYLLAGKVPEKKQISRDEWEMALSFFQIPLEDLKDHSTAAAWPLLMDDFVDFLYIQDTVFGVISSKSNIIFNTETKSIFTSALDSVIQWNYKTQTKISSITDTTTPGTLTSSSLLPPPEITRLAYSPFANLLAFGHSNGDIKVWDLSTNSLIIKFQGHKSAISCLEFDPNGVSLISGSNDSSIIIWDLVSEIGLVKFKGHKNSVTSIHYFDENYLISTSKDGLIKIWDMKINQCVETHLAHNGESWAMIVFKYNDDTTYVLTTGLNGECKLWTFDSDLEDGQKLQEFGQFQKQSKNRVADLKFDAVNQLLIIANADKTVELFRLRSVQEIQKATTKRIKRLVEKGMSEEEVKESLENSKVSMLITPFTTIFTDSKINNICLIKATSKKLDLIINNSNNTLNYWNISIPENIKKHNNVNDKISSLKYSVERPGHRSDVRSVDINEDDSLLYTGSNNQIKIWNLKTLNCIRSIEKIGNVVCGKFLPGGPLLVVGLKNGDLKLIDLSTSEVIHHIESAHDDSIWTIEVTADGKSILTGSSDKTVKHWEIKINTLEEKLNLSHMKTLELNESVLTIKVSDDSKYLAVSLMDNTVKVFFFDTLKFYLSLYGHKLPVLSCDISFDSKMIITCSADKNVRIWGLDFGDCHKSIFAHDDAIMNIEFFPNSHNFLTCSKDKYIKYWDGDKFDQVQKFAAHLGEVWGLSISSDSEFFVSISHDFSIRVWKQDNDEVFIQEEREKEMDELYETDLLTSLEGDDITPRTKANEDEGDEEDFDDAGAVRSKTMENLKASEKLIEALDLLGEEDSALLKAMNTNPSENLFNTLTKIKPNQLEDCLLVLPFSYSVKLLKVINQWTKDNDLLQKNTSKLNLICRTLFFIVRSNHMELISQNDEVFKNEIINLKGQLRSMIKNSVKDIGFNVEGLKFLQQKWAADHSHERKIKCDRSKPCSNCVKSGQTNQCTYSYKVVKTEKELKHKKKLLELVEETVINLSRDNNYLGNSTNSNTPTSNTGNDFLSSKDCILNASLDLQRNVLILRKPSRTQAKPSLFLRKIPFPSLLLSFKKSFDIERKTWKSRNFKSKKSLLQTLIYDANIDETASQKLTQQIEKLICNNYYAVLERLNYFQSNLNEFLFDSYLPMGVVHLIFHHYFLVEPDGIHFKGVKKTYEYSFVALISSIISLTNVFTKNNQSQFKFVLPFRNNEYDELSMNLLSSFNYRRKQSIFIIYTLLNLRLTLMVYGDVQSGGVAGQNSLPYFQVAVDIAKDIGLNLNQDLVKYWRPSVPGTTNDLEFLKEIPVEALKKLWNYMLQTDATYCISISIPPIIDERYNYGVYALDSIDTSQLELFLQVVRQAALVIHSPKPITLSSFLQQTDYILKLIQSFEPLSDLKAVEQNERQWGNMYIRLKLVKYYCILNLYLYMLLSDEDLQVYYSQDILEIPENIELIGSLRESIKLKIILSFLIGSNAVLQFSENKLSEKFLIFSRDIFPDWLGSETAVIIFIIVEEEIKKKKNNRSDCTTSSGEIQLPPPPKFNIKDLELALFNNVNKLLDQIRCILKHHFHGGRISHLLPADKLTSTRDSPVTEPDTPITPQSKIELDYYDPLCSSYMDTQNLTEMFEEINQIFCDNTT</sequence>
<dbReference type="GO" id="GO:0034388">
    <property type="term" value="C:Pwp2p-containing subcomplex of 90S preribosome"/>
    <property type="evidence" value="ECO:0007669"/>
    <property type="project" value="TreeGrafter"/>
</dbReference>
<evidence type="ECO:0008006" key="12">
    <source>
        <dbReference type="Google" id="ProtNLM"/>
    </source>
</evidence>
<dbReference type="PROSITE" id="PS50048">
    <property type="entry name" value="ZN2_CY6_FUNGAL_2"/>
    <property type="match status" value="1"/>
</dbReference>
<dbReference type="InterPro" id="IPR001138">
    <property type="entry name" value="Zn2Cys6_DnaBD"/>
</dbReference>
<dbReference type="PROSITE" id="PS50082">
    <property type="entry name" value="WD_REPEATS_2"/>
    <property type="match status" value="8"/>
</dbReference>
<feature type="repeat" description="WD" evidence="6">
    <location>
        <begin position="400"/>
        <end position="440"/>
    </location>
</feature>
<dbReference type="Gene3D" id="1.10.8.10">
    <property type="entry name" value="DNA helicase RuvA subunit, C-terminal domain"/>
    <property type="match status" value="1"/>
</dbReference>
<dbReference type="SUPFAM" id="SSF50978">
    <property type="entry name" value="WD40 repeat-like"/>
    <property type="match status" value="1"/>
</dbReference>
<evidence type="ECO:0000256" key="6">
    <source>
        <dbReference type="PROSITE-ProRule" id="PRU00221"/>
    </source>
</evidence>
<feature type="domain" description="DCUN1" evidence="9">
    <location>
        <begin position="56"/>
        <end position="257"/>
    </location>
</feature>
<accession>A0A4T0WXW6</accession>
<dbReference type="Pfam" id="PF25173">
    <property type="entry name" value="Beta-prop_WDR3_1st"/>
    <property type="match status" value="1"/>
</dbReference>
<dbReference type="InterPro" id="IPR042460">
    <property type="entry name" value="DCN1-like_PONY"/>
</dbReference>
<gene>
    <name evidence="10" type="ORF">CANINC_003801</name>
</gene>
<feature type="repeat" description="WD" evidence="6">
    <location>
        <begin position="633"/>
        <end position="673"/>
    </location>
</feature>
<dbReference type="InterPro" id="IPR007148">
    <property type="entry name" value="SSU_processome_Utp12"/>
</dbReference>
<organism evidence="10 11">
    <name type="scientific">Pichia inconspicua</name>
    <dbReference type="NCBI Taxonomy" id="52247"/>
    <lineage>
        <taxon>Eukaryota</taxon>
        <taxon>Fungi</taxon>
        <taxon>Dikarya</taxon>
        <taxon>Ascomycota</taxon>
        <taxon>Saccharomycotina</taxon>
        <taxon>Pichiomycetes</taxon>
        <taxon>Pichiales</taxon>
        <taxon>Pichiaceae</taxon>
        <taxon>Pichia</taxon>
    </lineage>
</organism>
<dbReference type="Pfam" id="PF14555">
    <property type="entry name" value="UBA_4"/>
    <property type="match status" value="1"/>
</dbReference>
<dbReference type="Gene3D" id="2.130.10.10">
    <property type="entry name" value="YVTN repeat-like/Quinoprotein amine dehydrogenase"/>
    <property type="match status" value="3"/>
</dbReference>
<dbReference type="SUPFAM" id="SSF50998">
    <property type="entry name" value="Quinoprotein alcohol dehydrogenase-like"/>
    <property type="match status" value="1"/>
</dbReference>
<keyword evidence="2 6" id="KW-0853">WD repeat</keyword>
<reference evidence="10 11" key="1">
    <citation type="journal article" date="2019" name="Front. Genet.">
        <title>Whole-Genome Sequencing of the Opportunistic Yeast Pathogen Candida inconspicua Uncovers Its Hybrid Origin.</title>
        <authorList>
            <person name="Mixao V."/>
            <person name="Hansen A.P."/>
            <person name="Saus E."/>
            <person name="Boekhout T."/>
            <person name="Lass-Florl C."/>
            <person name="Gabaldon T."/>
        </authorList>
    </citation>
    <scope>NUCLEOTIDE SEQUENCE [LARGE SCALE GENOMIC DNA]</scope>
    <source>
        <strain evidence="10 11">CBS 180</strain>
    </source>
</reference>
<dbReference type="SUPFAM" id="SSF57701">
    <property type="entry name" value="Zn2/Cys6 DNA-binding domain"/>
    <property type="match status" value="1"/>
</dbReference>
<feature type="domain" description="Zn(2)-C6 fungal-type" evidence="8">
    <location>
        <begin position="1129"/>
        <end position="1160"/>
    </location>
</feature>
<dbReference type="PROSITE" id="PS50294">
    <property type="entry name" value="WD_REPEATS_REGION"/>
    <property type="match status" value="6"/>
</dbReference>
<dbReference type="GO" id="GO:0030490">
    <property type="term" value="P:maturation of SSU-rRNA"/>
    <property type="evidence" value="ECO:0007669"/>
    <property type="project" value="TreeGrafter"/>
</dbReference>
<feature type="repeat" description="WD" evidence="6">
    <location>
        <begin position="716"/>
        <end position="757"/>
    </location>
</feature>
<dbReference type="PRINTS" id="PR00320">
    <property type="entry name" value="GPROTEINBRPT"/>
</dbReference>
<dbReference type="Gene3D" id="4.10.240.10">
    <property type="entry name" value="Zn(2)-C6 fungal-type DNA-binding domain"/>
    <property type="match status" value="1"/>
</dbReference>
<dbReference type="PANTHER" id="PTHR19853">
    <property type="entry name" value="WD REPEAT CONTAINING PROTEIN 3 WDR3"/>
    <property type="match status" value="1"/>
</dbReference>
<dbReference type="GO" id="GO:0000981">
    <property type="term" value="F:DNA-binding transcription factor activity, RNA polymerase II-specific"/>
    <property type="evidence" value="ECO:0007669"/>
    <property type="project" value="InterPro"/>
</dbReference>
<comment type="similarity">
    <text evidence="5">Belongs to the WD repeat WDR3/UTP12 family.</text>
</comment>
<feature type="compositionally biased region" description="Acidic residues" evidence="7">
    <location>
        <begin position="965"/>
        <end position="974"/>
    </location>
</feature>
<dbReference type="CDD" id="cd00067">
    <property type="entry name" value="GAL4"/>
    <property type="match status" value="1"/>
</dbReference>
<dbReference type="PROSITE" id="PS51229">
    <property type="entry name" value="DCUN1"/>
    <property type="match status" value="1"/>
</dbReference>
<evidence type="ECO:0000313" key="10">
    <source>
        <dbReference type="EMBL" id="TID19231.1"/>
    </source>
</evidence>
<evidence type="ECO:0000259" key="8">
    <source>
        <dbReference type="PROSITE" id="PS50048"/>
    </source>
</evidence>
<dbReference type="InterPro" id="IPR005176">
    <property type="entry name" value="PONY_dom"/>
</dbReference>
<proteinExistence type="inferred from homology"/>
<dbReference type="CDD" id="cd00200">
    <property type="entry name" value="WD40"/>
    <property type="match status" value="2"/>
</dbReference>
<name>A0A4T0WXW6_9ASCO</name>
<dbReference type="InterPro" id="IPR051570">
    <property type="entry name" value="TBC1_cilium_biogenesis"/>
</dbReference>
<evidence type="ECO:0000256" key="2">
    <source>
        <dbReference type="ARBA" id="ARBA00022574"/>
    </source>
</evidence>
<keyword evidence="11" id="KW-1185">Reference proteome</keyword>
<dbReference type="InterPro" id="IPR020472">
    <property type="entry name" value="WD40_PAC1"/>
</dbReference>